<proteinExistence type="predicted"/>
<name>A0A4Y2KZV4_ARAVE</name>
<dbReference type="GO" id="GO:0004757">
    <property type="term" value="F:sepiapterin reductase (NADP+) activity"/>
    <property type="evidence" value="ECO:0007669"/>
    <property type="project" value="TreeGrafter"/>
</dbReference>
<evidence type="ECO:0000313" key="5">
    <source>
        <dbReference type="Proteomes" id="UP000499080"/>
    </source>
</evidence>
<dbReference type="SUPFAM" id="SSF51735">
    <property type="entry name" value="NAD(P)-binding Rossmann-fold domains"/>
    <property type="match status" value="1"/>
</dbReference>
<dbReference type="Gene3D" id="3.40.50.720">
    <property type="entry name" value="NAD(P)-binding Rossmann-like Domain"/>
    <property type="match status" value="1"/>
</dbReference>
<evidence type="ECO:0000256" key="2">
    <source>
        <dbReference type="ARBA" id="ARBA00023002"/>
    </source>
</evidence>
<dbReference type="GO" id="GO:0003676">
    <property type="term" value="F:nucleic acid binding"/>
    <property type="evidence" value="ECO:0007669"/>
    <property type="project" value="InterPro"/>
</dbReference>
<organism evidence="4 5">
    <name type="scientific">Araneus ventricosus</name>
    <name type="common">Orbweaver spider</name>
    <name type="synonym">Epeira ventricosa</name>
    <dbReference type="NCBI Taxonomy" id="182803"/>
    <lineage>
        <taxon>Eukaryota</taxon>
        <taxon>Metazoa</taxon>
        <taxon>Ecdysozoa</taxon>
        <taxon>Arthropoda</taxon>
        <taxon>Chelicerata</taxon>
        <taxon>Arachnida</taxon>
        <taxon>Araneae</taxon>
        <taxon>Araneomorphae</taxon>
        <taxon>Entelegynae</taxon>
        <taxon>Araneoidea</taxon>
        <taxon>Araneidae</taxon>
        <taxon>Araneus</taxon>
    </lineage>
</organism>
<dbReference type="InterPro" id="IPR051721">
    <property type="entry name" value="Biopterin_syn/organic_redct"/>
</dbReference>
<keyword evidence="2" id="KW-0560">Oxidoreductase</keyword>
<evidence type="ECO:0000313" key="4">
    <source>
        <dbReference type="EMBL" id="GBN07073.1"/>
    </source>
</evidence>
<dbReference type="PANTHER" id="PTHR44085:SF2">
    <property type="entry name" value="SEPIAPTERIN REDUCTASE"/>
    <property type="match status" value="1"/>
</dbReference>
<dbReference type="PANTHER" id="PTHR44085">
    <property type="entry name" value="SEPIAPTERIN REDUCTASE"/>
    <property type="match status" value="1"/>
</dbReference>
<keyword evidence="5" id="KW-1185">Reference proteome</keyword>
<dbReference type="Pfam" id="PF13358">
    <property type="entry name" value="DDE_3"/>
    <property type="match status" value="1"/>
</dbReference>
<dbReference type="Gene3D" id="3.30.420.10">
    <property type="entry name" value="Ribonuclease H-like superfamily/Ribonuclease H"/>
    <property type="match status" value="1"/>
</dbReference>
<evidence type="ECO:0000259" key="3">
    <source>
        <dbReference type="Pfam" id="PF13358"/>
    </source>
</evidence>
<feature type="domain" description="Tc1-like transposase DDE" evidence="3">
    <location>
        <begin position="38"/>
        <end position="95"/>
    </location>
</feature>
<dbReference type="InterPro" id="IPR036397">
    <property type="entry name" value="RNaseH_sf"/>
</dbReference>
<sequence length="287" mass="32751">MMLDGRTPLHVSERGTVTGVRYRDEILEPYVHLFRGAVSPEFILMDDNARPHRALLVDEFLESEDIHRMDWPAKSPDLNPIEHVWDALGRAIATRNPPQRTIQEIKTALVAERVGPIATRNDKLPYFKVSSPEISVAKIRRHCRHLHFDRSNALEDVGVKMCEPLYSSVGVLHLAERCNPWNQSPAVALTIPQACQGKAARDMYFRTLAEEEKDSVIVLNYAPGPLVTDMLPQILRDALPEIKQQFHEAQMQNRLLTTEYTVQRLIGILDRGRFKSGDHVDVFDVNY</sequence>
<dbReference type="AlphaFoldDB" id="A0A4Y2KZV4"/>
<dbReference type="EMBL" id="BGPR01005128">
    <property type="protein sequence ID" value="GBN07073.1"/>
    <property type="molecule type" value="Genomic_DNA"/>
</dbReference>
<dbReference type="InterPro" id="IPR036291">
    <property type="entry name" value="NAD(P)-bd_dom_sf"/>
</dbReference>
<dbReference type="InterPro" id="IPR038717">
    <property type="entry name" value="Tc1-like_DDE_dom"/>
</dbReference>
<accession>A0A4Y2KZV4</accession>
<dbReference type="GO" id="GO:0006729">
    <property type="term" value="P:tetrahydrobiopterin biosynthetic process"/>
    <property type="evidence" value="ECO:0007669"/>
    <property type="project" value="TreeGrafter"/>
</dbReference>
<gene>
    <name evidence="4" type="ORF">AVEN_224573_1</name>
</gene>
<dbReference type="Proteomes" id="UP000499080">
    <property type="component" value="Unassembled WGS sequence"/>
</dbReference>
<comment type="caution">
    <text evidence="4">The sequence shown here is derived from an EMBL/GenBank/DDBJ whole genome shotgun (WGS) entry which is preliminary data.</text>
</comment>
<keyword evidence="1" id="KW-0521">NADP</keyword>
<protein>
    <recommendedName>
        <fullName evidence="3">Tc1-like transposase DDE domain-containing protein</fullName>
    </recommendedName>
</protein>
<reference evidence="4 5" key="1">
    <citation type="journal article" date="2019" name="Sci. Rep.">
        <title>Orb-weaving spider Araneus ventricosus genome elucidates the spidroin gene catalogue.</title>
        <authorList>
            <person name="Kono N."/>
            <person name="Nakamura H."/>
            <person name="Ohtoshi R."/>
            <person name="Moran D.A.P."/>
            <person name="Shinohara A."/>
            <person name="Yoshida Y."/>
            <person name="Fujiwara M."/>
            <person name="Mori M."/>
            <person name="Tomita M."/>
            <person name="Arakawa K."/>
        </authorList>
    </citation>
    <scope>NUCLEOTIDE SEQUENCE [LARGE SCALE GENOMIC DNA]</scope>
</reference>
<evidence type="ECO:0000256" key="1">
    <source>
        <dbReference type="ARBA" id="ARBA00022857"/>
    </source>
</evidence>
<dbReference type="OrthoDB" id="6423088at2759"/>